<dbReference type="FunCoup" id="A0A163JGU8">
    <property type="interactions" value="466"/>
</dbReference>
<dbReference type="GO" id="GO:0000724">
    <property type="term" value="P:double-strand break repair via homologous recombination"/>
    <property type="evidence" value="ECO:0007669"/>
    <property type="project" value="TreeGrafter"/>
</dbReference>
<dbReference type="STRING" id="4829.A0A163JGU8"/>
<accession>A0A163JGU8</accession>
<dbReference type="GO" id="GO:0000723">
    <property type="term" value="P:telomere maintenance"/>
    <property type="evidence" value="ECO:0007669"/>
    <property type="project" value="TreeGrafter"/>
</dbReference>
<reference evidence="5" key="1">
    <citation type="submission" date="2016-04" db="EMBL/GenBank/DDBJ databases">
        <authorList>
            <person name="Evans L.H."/>
            <person name="Alamgir A."/>
            <person name="Owens N."/>
            <person name="Weber N.D."/>
            <person name="Virtaneva K."/>
            <person name="Barbian K."/>
            <person name="Babar A."/>
            <person name="Rosenke K."/>
        </authorList>
    </citation>
    <scope>NUCLEOTIDE SEQUENCE [LARGE SCALE GENOMIC DNA]</scope>
    <source>
        <strain evidence="5">CBS 101.48</strain>
    </source>
</reference>
<evidence type="ECO:0000256" key="2">
    <source>
        <dbReference type="ARBA" id="ARBA00005563"/>
    </source>
</evidence>
<dbReference type="SUPFAM" id="SSF55979">
    <property type="entry name" value="DNA clamp"/>
    <property type="match status" value="1"/>
</dbReference>
<dbReference type="GO" id="GO:0031573">
    <property type="term" value="P:mitotic intra-S DNA damage checkpoint signaling"/>
    <property type="evidence" value="ECO:0007669"/>
    <property type="project" value="TreeGrafter"/>
</dbReference>
<evidence type="ECO:0000256" key="4">
    <source>
        <dbReference type="PIRNR" id="PIRNR011312"/>
    </source>
</evidence>
<dbReference type="GO" id="GO:0030896">
    <property type="term" value="C:checkpoint clamp complex"/>
    <property type="evidence" value="ECO:0007669"/>
    <property type="project" value="InterPro"/>
</dbReference>
<dbReference type="PIRSF" id="PIRSF011312">
    <property type="entry name" value="Cell_cycle_HUS1"/>
    <property type="match status" value="1"/>
</dbReference>
<dbReference type="GO" id="GO:0033314">
    <property type="term" value="P:mitotic DNA replication checkpoint signaling"/>
    <property type="evidence" value="ECO:0007669"/>
    <property type="project" value="TreeGrafter"/>
</dbReference>
<dbReference type="PANTHER" id="PTHR12900">
    <property type="entry name" value="MITOTIC AND DNA DAMAGE CHECKPOINT PROTEIN HUS1"/>
    <property type="match status" value="1"/>
</dbReference>
<dbReference type="GO" id="GO:0044778">
    <property type="term" value="P:meiotic DNA integrity checkpoint signaling"/>
    <property type="evidence" value="ECO:0007669"/>
    <property type="project" value="TreeGrafter"/>
</dbReference>
<gene>
    <name evidence="5" type="primary">ABSGL_04864.1 scaffold 6035</name>
</gene>
<dbReference type="InParanoid" id="A0A163JGU8"/>
<dbReference type="Pfam" id="PF04005">
    <property type="entry name" value="Hus1"/>
    <property type="match status" value="1"/>
</dbReference>
<dbReference type="OMA" id="VCWMRLE"/>
<keyword evidence="6" id="KW-1185">Reference proteome</keyword>
<evidence type="ECO:0000313" key="6">
    <source>
        <dbReference type="Proteomes" id="UP000078561"/>
    </source>
</evidence>
<evidence type="ECO:0000256" key="1">
    <source>
        <dbReference type="ARBA" id="ARBA00004123"/>
    </source>
</evidence>
<dbReference type="AlphaFoldDB" id="A0A163JGU8"/>
<evidence type="ECO:0000256" key="3">
    <source>
        <dbReference type="ARBA" id="ARBA00023242"/>
    </source>
</evidence>
<dbReference type="InterPro" id="IPR007150">
    <property type="entry name" value="HUS1/Mec3"/>
</dbReference>
<dbReference type="GO" id="GO:0035861">
    <property type="term" value="C:site of double-strand break"/>
    <property type="evidence" value="ECO:0007669"/>
    <property type="project" value="TreeGrafter"/>
</dbReference>
<organism evidence="5">
    <name type="scientific">Absidia glauca</name>
    <name type="common">Pin mould</name>
    <dbReference type="NCBI Taxonomy" id="4829"/>
    <lineage>
        <taxon>Eukaryota</taxon>
        <taxon>Fungi</taxon>
        <taxon>Fungi incertae sedis</taxon>
        <taxon>Mucoromycota</taxon>
        <taxon>Mucoromycotina</taxon>
        <taxon>Mucoromycetes</taxon>
        <taxon>Mucorales</taxon>
        <taxon>Cunninghamellaceae</taxon>
        <taxon>Absidia</taxon>
    </lineage>
</organism>
<dbReference type="InterPro" id="IPR016580">
    <property type="entry name" value="HUS1"/>
</dbReference>
<dbReference type="InterPro" id="IPR046938">
    <property type="entry name" value="DNA_clamp_sf"/>
</dbReference>
<protein>
    <recommendedName>
        <fullName evidence="4">Checkpoint protein</fullName>
    </recommendedName>
</protein>
<proteinExistence type="inferred from homology"/>
<comment type="subcellular location">
    <subcellularLocation>
        <location evidence="1">Nucleus</location>
    </subcellularLocation>
</comment>
<dbReference type="Proteomes" id="UP000078561">
    <property type="component" value="Unassembled WGS sequence"/>
</dbReference>
<dbReference type="PANTHER" id="PTHR12900:SF0">
    <property type="entry name" value="CHECKPOINT PROTEIN"/>
    <property type="match status" value="1"/>
</dbReference>
<dbReference type="OrthoDB" id="337750at2759"/>
<dbReference type="GO" id="GO:0006289">
    <property type="term" value="P:nucleotide-excision repair"/>
    <property type="evidence" value="ECO:0007669"/>
    <property type="project" value="TreeGrafter"/>
</dbReference>
<dbReference type="EMBL" id="LT552594">
    <property type="protein sequence ID" value="SAL99263.1"/>
    <property type="molecule type" value="Genomic_DNA"/>
</dbReference>
<comment type="similarity">
    <text evidence="2 4">Belongs to the HUS1 family.</text>
</comment>
<keyword evidence="3" id="KW-0539">Nucleus</keyword>
<dbReference type="GO" id="GO:0005730">
    <property type="term" value="C:nucleolus"/>
    <property type="evidence" value="ECO:0007669"/>
    <property type="project" value="InterPro"/>
</dbReference>
<name>A0A163JGU8_ABSGL</name>
<evidence type="ECO:0000313" key="5">
    <source>
        <dbReference type="EMBL" id="SAL99263.1"/>
    </source>
</evidence>
<dbReference type="Gene3D" id="3.70.10.10">
    <property type="match status" value="1"/>
</dbReference>
<sequence length="297" mass="33768">MKLTATLINPIALHKIALTLERLGSSCLICFTPEAVRFIWYQQHKPGLRTWLNVDPQALFSQYRVTSQDNNEVNLSVELDSFLRATKAAQAAAETKIDLGQRVKDGQRHVLLIWRMQMETRNGNISDTRQELYVDRLPSERIHHVWEPPVLMNPQAYIVFPNLQAVKPLVDRIKSLSKYLKIAANMNGQLKLSVDTDMAEVDAVFSGLDNPRLEGHVTAEEDKSTFASVDILTEDLANFLSCHNLDPKNVVCVVTDQASLAFYVYIDLDTYIPYKEQNSFIQRPQTILTCHVPVYLP</sequence>